<proteinExistence type="predicted"/>
<comment type="caution">
    <text evidence="1">The sequence shown here is derived from an EMBL/GenBank/DDBJ whole genome shotgun (WGS) entry which is preliminary data.</text>
</comment>
<dbReference type="EMBL" id="BGZK01000417">
    <property type="protein sequence ID" value="GBP42382.1"/>
    <property type="molecule type" value="Genomic_DNA"/>
</dbReference>
<gene>
    <name evidence="1" type="ORF">EVAR_30015_1</name>
</gene>
<dbReference type="Proteomes" id="UP000299102">
    <property type="component" value="Unassembled WGS sequence"/>
</dbReference>
<evidence type="ECO:0000313" key="1">
    <source>
        <dbReference type="EMBL" id="GBP42382.1"/>
    </source>
</evidence>
<reference evidence="1 2" key="1">
    <citation type="journal article" date="2019" name="Commun. Biol.">
        <title>The bagworm genome reveals a unique fibroin gene that provides high tensile strength.</title>
        <authorList>
            <person name="Kono N."/>
            <person name="Nakamura H."/>
            <person name="Ohtoshi R."/>
            <person name="Tomita M."/>
            <person name="Numata K."/>
            <person name="Arakawa K."/>
        </authorList>
    </citation>
    <scope>NUCLEOTIDE SEQUENCE [LARGE SCALE GENOMIC DNA]</scope>
</reference>
<organism evidence="1 2">
    <name type="scientific">Eumeta variegata</name>
    <name type="common">Bagworm moth</name>
    <name type="synonym">Eumeta japonica</name>
    <dbReference type="NCBI Taxonomy" id="151549"/>
    <lineage>
        <taxon>Eukaryota</taxon>
        <taxon>Metazoa</taxon>
        <taxon>Ecdysozoa</taxon>
        <taxon>Arthropoda</taxon>
        <taxon>Hexapoda</taxon>
        <taxon>Insecta</taxon>
        <taxon>Pterygota</taxon>
        <taxon>Neoptera</taxon>
        <taxon>Endopterygota</taxon>
        <taxon>Lepidoptera</taxon>
        <taxon>Glossata</taxon>
        <taxon>Ditrysia</taxon>
        <taxon>Tineoidea</taxon>
        <taxon>Psychidae</taxon>
        <taxon>Oiketicinae</taxon>
        <taxon>Eumeta</taxon>
    </lineage>
</organism>
<protein>
    <submittedName>
        <fullName evidence="1">Uncharacterized protein</fullName>
    </submittedName>
</protein>
<accession>A0A4C1VVG1</accession>
<keyword evidence="2" id="KW-1185">Reference proteome</keyword>
<evidence type="ECO:0000313" key="2">
    <source>
        <dbReference type="Proteomes" id="UP000299102"/>
    </source>
</evidence>
<dbReference type="AlphaFoldDB" id="A0A4C1VVG1"/>
<name>A0A4C1VVG1_EUMVA</name>
<sequence length="149" mass="16836">MRIKRGPNTTGLPSLVQKFPCELSVFIFRTKISYRIRVFSKTKYMIPNSMGMRGSIAQFIWPSSNSIIRPWISCSTRVLTKTNQTSLHSMVKFSSSYCHFLTSYLDQLHDGVAKEKPKALVIGRRKQCAPSCAGPRALTAQPIICCTRM</sequence>